<dbReference type="EMBL" id="QDKL01000002">
    <property type="protein sequence ID" value="RZF21791.1"/>
    <property type="molecule type" value="Genomic_DNA"/>
</dbReference>
<keyword evidence="1" id="KW-0812">Transmembrane</keyword>
<sequence>MDTEFLNDVQKHQHLFKDEVLAQEVHLITCPKCNSDNIKNDRCQMCDYDLSFNPLGSPLGEKSFYTFREKYWQTLSPLEMENPQIFKGDVKFKKFLVKVRRRYNNLLDYFYSEASKSDELRPLYLQELADIVIEMMNSGVSEQEIWHPYAQRGIEEFSLYERIKAAIGESKDQSTKEQYENFFNYKMMGVFKVSYVLYGMLVAVFLISMTLALTSYFRAI</sequence>
<accession>A0ABY0IFQ8</accession>
<reference evidence="3" key="1">
    <citation type="journal article" date="2019" name="Int. J. Syst. Evol. Microbiol.">
        <title>Halobacteriovorax valvorus sp. nov., a novel prokaryotic predator isolated from coastal seawater of China.</title>
        <authorList>
            <person name="Chen M.-X."/>
        </authorList>
    </citation>
    <scope>NUCLEOTIDE SEQUENCE [LARGE SCALE GENOMIC DNA]</scope>
    <source>
        <strain evidence="3">BL9</strain>
    </source>
</reference>
<evidence type="ECO:0000256" key="1">
    <source>
        <dbReference type="SAM" id="Phobius"/>
    </source>
</evidence>
<name>A0ABY0IFQ8_9BACT</name>
<feature type="transmembrane region" description="Helical" evidence="1">
    <location>
        <begin position="195"/>
        <end position="217"/>
    </location>
</feature>
<dbReference type="Proteomes" id="UP000443582">
    <property type="component" value="Unassembled WGS sequence"/>
</dbReference>
<keyword evidence="3" id="KW-1185">Reference proteome</keyword>
<dbReference type="RefSeq" id="WP_115361536.1">
    <property type="nucleotide sequence ID" value="NZ_QDKL01000002.1"/>
</dbReference>
<evidence type="ECO:0000313" key="3">
    <source>
        <dbReference type="Proteomes" id="UP000443582"/>
    </source>
</evidence>
<protein>
    <submittedName>
        <fullName evidence="2">Uncharacterized protein</fullName>
    </submittedName>
</protein>
<evidence type="ECO:0000313" key="2">
    <source>
        <dbReference type="EMBL" id="RZF21791.1"/>
    </source>
</evidence>
<comment type="caution">
    <text evidence="2">The sequence shown here is derived from an EMBL/GenBank/DDBJ whole genome shotgun (WGS) entry which is preliminary data.</text>
</comment>
<gene>
    <name evidence="2" type="ORF">DAY19_08870</name>
</gene>
<keyword evidence="1" id="KW-1133">Transmembrane helix</keyword>
<organism evidence="2 3">
    <name type="scientific">Halobacteriovorax vibrionivorans</name>
    <dbReference type="NCBI Taxonomy" id="2152716"/>
    <lineage>
        <taxon>Bacteria</taxon>
        <taxon>Pseudomonadati</taxon>
        <taxon>Bdellovibrionota</taxon>
        <taxon>Bacteriovoracia</taxon>
        <taxon>Bacteriovoracales</taxon>
        <taxon>Halobacteriovoraceae</taxon>
        <taxon>Halobacteriovorax</taxon>
    </lineage>
</organism>
<proteinExistence type="predicted"/>
<keyword evidence="1" id="KW-0472">Membrane</keyword>